<dbReference type="Gene3D" id="3.40.630.30">
    <property type="match status" value="1"/>
</dbReference>
<feature type="region of interest" description="Disordered" evidence="1">
    <location>
        <begin position="338"/>
        <end position="389"/>
    </location>
</feature>
<dbReference type="Proteomes" id="UP001500831">
    <property type="component" value="Unassembled WGS sequence"/>
</dbReference>
<evidence type="ECO:0000259" key="2">
    <source>
        <dbReference type="PROSITE" id="PS51186"/>
    </source>
</evidence>
<sequence length="389" mass="39587">MRGRPVALRAAAEVAAACGDDALVVWGAQGMRAGVRAWALGEAVAVACPDLNRRDRLTVRGEPAQVAALVRELLGEVGPSYRLLGERALVEQVTARLPAARVPASFEWMDTRRVAPAGPHRAGAAAHAGGGADPAGEAGWLHGADEEVTALLAEASPSAWAVPGVAGVRRWAGVRAAGGALVAVAADAWSCPGAGFVAGVATAPALRGRGYGERVCRFALEELAARYGRVALMVDTDNDRALALYERLGLRARPVAAAALDGGWGGWGGWPRTPSPGGCGPAAPDRAPPGGAAEPVTGAARGPGGKPDARPGPGRQSGRNDVQFHPWSGAFAGLLQRGGAAGRGRRAAQCGVDRRRVGGAGVRHRTLHRPRLGAARGAVHRPAPGHAGP</sequence>
<dbReference type="PROSITE" id="PS51186">
    <property type="entry name" value="GNAT"/>
    <property type="match status" value="1"/>
</dbReference>
<organism evidence="3 4">
    <name type="scientific">Streptosporangium fragile</name>
    <dbReference type="NCBI Taxonomy" id="46186"/>
    <lineage>
        <taxon>Bacteria</taxon>
        <taxon>Bacillati</taxon>
        <taxon>Actinomycetota</taxon>
        <taxon>Actinomycetes</taxon>
        <taxon>Streptosporangiales</taxon>
        <taxon>Streptosporangiaceae</taxon>
        <taxon>Streptosporangium</taxon>
    </lineage>
</organism>
<dbReference type="SUPFAM" id="SSF55729">
    <property type="entry name" value="Acyl-CoA N-acyltransferases (Nat)"/>
    <property type="match status" value="1"/>
</dbReference>
<feature type="compositionally biased region" description="Low complexity" evidence="1">
    <location>
        <begin position="118"/>
        <end position="127"/>
    </location>
</feature>
<comment type="caution">
    <text evidence="3">The sequence shown here is derived from an EMBL/GenBank/DDBJ whole genome shotgun (WGS) entry which is preliminary data.</text>
</comment>
<feature type="compositionally biased region" description="Basic residues" evidence="1">
    <location>
        <begin position="362"/>
        <end position="371"/>
    </location>
</feature>
<dbReference type="InterPro" id="IPR000182">
    <property type="entry name" value="GNAT_dom"/>
</dbReference>
<dbReference type="Pfam" id="PF00583">
    <property type="entry name" value="Acetyltransf_1"/>
    <property type="match status" value="1"/>
</dbReference>
<feature type="domain" description="N-acetyltransferase" evidence="2">
    <location>
        <begin position="109"/>
        <end position="276"/>
    </location>
</feature>
<name>A0ABP6IGS4_9ACTN</name>
<dbReference type="RefSeq" id="WP_344974766.1">
    <property type="nucleotide sequence ID" value="NZ_BAAAVI010000032.1"/>
</dbReference>
<keyword evidence="4" id="KW-1185">Reference proteome</keyword>
<evidence type="ECO:0000256" key="1">
    <source>
        <dbReference type="SAM" id="MobiDB-lite"/>
    </source>
</evidence>
<feature type="compositionally biased region" description="Low complexity" evidence="1">
    <location>
        <begin position="270"/>
        <end position="293"/>
    </location>
</feature>
<gene>
    <name evidence="3" type="ORF">GCM10010517_44770</name>
</gene>
<accession>A0ABP6IGS4</accession>
<dbReference type="EMBL" id="BAAAVI010000032">
    <property type="protein sequence ID" value="GAA2881734.1"/>
    <property type="molecule type" value="Genomic_DNA"/>
</dbReference>
<reference evidence="4" key="1">
    <citation type="journal article" date="2019" name="Int. J. Syst. Evol. Microbiol.">
        <title>The Global Catalogue of Microorganisms (GCM) 10K type strain sequencing project: providing services to taxonomists for standard genome sequencing and annotation.</title>
        <authorList>
            <consortium name="The Broad Institute Genomics Platform"/>
            <consortium name="The Broad Institute Genome Sequencing Center for Infectious Disease"/>
            <person name="Wu L."/>
            <person name="Ma J."/>
        </authorList>
    </citation>
    <scope>NUCLEOTIDE SEQUENCE [LARGE SCALE GENOMIC DNA]</scope>
    <source>
        <strain evidence="4">JCM 6242</strain>
    </source>
</reference>
<feature type="region of interest" description="Disordered" evidence="1">
    <location>
        <begin position="266"/>
        <end position="325"/>
    </location>
</feature>
<evidence type="ECO:0000313" key="4">
    <source>
        <dbReference type="Proteomes" id="UP001500831"/>
    </source>
</evidence>
<feature type="region of interest" description="Disordered" evidence="1">
    <location>
        <begin position="118"/>
        <end position="137"/>
    </location>
</feature>
<dbReference type="InterPro" id="IPR016181">
    <property type="entry name" value="Acyl_CoA_acyltransferase"/>
</dbReference>
<evidence type="ECO:0000313" key="3">
    <source>
        <dbReference type="EMBL" id="GAA2881734.1"/>
    </source>
</evidence>
<protein>
    <recommendedName>
        <fullName evidence="2">N-acetyltransferase domain-containing protein</fullName>
    </recommendedName>
</protein>
<proteinExistence type="predicted"/>